<evidence type="ECO:0000313" key="1">
    <source>
        <dbReference type="EMBL" id="CAG7672448.1"/>
    </source>
</evidence>
<name>A0A8J2J1M2_9HEXA</name>
<dbReference type="EMBL" id="CAJVCH010012031">
    <property type="protein sequence ID" value="CAG7672448.1"/>
    <property type="molecule type" value="Genomic_DNA"/>
</dbReference>
<evidence type="ECO:0000313" key="2">
    <source>
        <dbReference type="Proteomes" id="UP000708208"/>
    </source>
</evidence>
<comment type="caution">
    <text evidence="1">The sequence shown here is derived from an EMBL/GenBank/DDBJ whole genome shotgun (WGS) entry which is preliminary data.</text>
</comment>
<accession>A0A8J2J1M2</accession>
<gene>
    <name evidence="1" type="ORF">AFUS01_LOCUS2117</name>
</gene>
<sequence length="130" mass="14613">MAKLDEEGFKEESLTFMSRLFLEVTEDYPSYMQARVYEKVQQALATVVGNLAGEEMNRNRAKCFAISTRKIIAASQNYLILCSTEGSNGLDLFSVFRFTHRRLPSHGEGVGVHISPTAALVRHYIVNSVH</sequence>
<organism evidence="1 2">
    <name type="scientific">Allacma fusca</name>
    <dbReference type="NCBI Taxonomy" id="39272"/>
    <lineage>
        <taxon>Eukaryota</taxon>
        <taxon>Metazoa</taxon>
        <taxon>Ecdysozoa</taxon>
        <taxon>Arthropoda</taxon>
        <taxon>Hexapoda</taxon>
        <taxon>Collembola</taxon>
        <taxon>Symphypleona</taxon>
        <taxon>Sminthuridae</taxon>
        <taxon>Allacma</taxon>
    </lineage>
</organism>
<dbReference type="Proteomes" id="UP000708208">
    <property type="component" value="Unassembled WGS sequence"/>
</dbReference>
<keyword evidence="2" id="KW-1185">Reference proteome</keyword>
<reference evidence="1" key="1">
    <citation type="submission" date="2021-06" db="EMBL/GenBank/DDBJ databases">
        <authorList>
            <person name="Hodson N. C."/>
            <person name="Mongue J. A."/>
            <person name="Jaron S. K."/>
        </authorList>
    </citation>
    <scope>NUCLEOTIDE SEQUENCE</scope>
</reference>
<dbReference type="AlphaFoldDB" id="A0A8J2J1M2"/>
<protein>
    <submittedName>
        <fullName evidence="1">Uncharacterized protein</fullName>
    </submittedName>
</protein>
<proteinExistence type="predicted"/>